<evidence type="ECO:0000313" key="2">
    <source>
        <dbReference type="Proteomes" id="UP000285575"/>
    </source>
</evidence>
<protein>
    <submittedName>
        <fullName evidence="1">DUF934 domain-containing protein</fullName>
    </submittedName>
</protein>
<sequence>MDFIDPQAPLPPETLALDNTADVLALAEGWAPGRPVQLRFPKWTDGRAYSQAVLLRSRLRHTGPLIATGEVLVDMLPLLQRCGFSAVQLRADQSLAAAQRALGFFPAHYQTVPPERSAAA</sequence>
<dbReference type="OrthoDB" id="9800421at2"/>
<reference evidence="1 2" key="1">
    <citation type="submission" date="2019-01" db="EMBL/GenBank/DDBJ databases">
        <authorList>
            <person name="Chen W.-M."/>
        </authorList>
    </citation>
    <scope>NUCLEOTIDE SEQUENCE [LARGE SCALE GENOMIC DNA]</scope>
    <source>
        <strain evidence="1 2">KYPY4</strain>
    </source>
</reference>
<comment type="caution">
    <text evidence="1">The sequence shown here is derived from an EMBL/GenBank/DDBJ whole genome shotgun (WGS) entry which is preliminary data.</text>
</comment>
<accession>A0A437RH09</accession>
<dbReference type="InterPro" id="IPR008318">
    <property type="entry name" value="UCP030820"/>
</dbReference>
<dbReference type="AlphaFoldDB" id="A0A437RH09"/>
<keyword evidence="2" id="KW-1185">Reference proteome</keyword>
<dbReference type="EMBL" id="SACR01000003">
    <property type="protein sequence ID" value="RVU46051.1"/>
    <property type="molecule type" value="Genomic_DNA"/>
</dbReference>
<dbReference type="Proteomes" id="UP000285575">
    <property type="component" value="Unassembled WGS sequence"/>
</dbReference>
<evidence type="ECO:0000313" key="1">
    <source>
        <dbReference type="EMBL" id="RVU46051.1"/>
    </source>
</evidence>
<organism evidence="1 2">
    <name type="scientific">Rubrivivax rivuli</name>
    <dbReference type="NCBI Taxonomy" id="1862385"/>
    <lineage>
        <taxon>Bacteria</taxon>
        <taxon>Pseudomonadati</taxon>
        <taxon>Pseudomonadota</taxon>
        <taxon>Betaproteobacteria</taxon>
        <taxon>Burkholderiales</taxon>
        <taxon>Sphaerotilaceae</taxon>
        <taxon>Rubrivivax</taxon>
    </lineage>
</organism>
<gene>
    <name evidence="1" type="ORF">EOE66_09255</name>
</gene>
<name>A0A437RH09_9BURK</name>
<dbReference type="RefSeq" id="WP_128228419.1">
    <property type="nucleotide sequence ID" value="NZ_SACR01000003.1"/>
</dbReference>
<proteinExistence type="predicted"/>
<dbReference type="Pfam" id="PF06073">
    <property type="entry name" value="DUF934"/>
    <property type="match status" value="1"/>
</dbReference>